<proteinExistence type="predicted"/>
<feature type="transmembrane region" description="Helical" evidence="1">
    <location>
        <begin position="101"/>
        <end position="118"/>
    </location>
</feature>
<feature type="transmembrane region" description="Helical" evidence="1">
    <location>
        <begin position="20"/>
        <end position="43"/>
    </location>
</feature>
<feature type="transmembrane region" description="Helical" evidence="1">
    <location>
        <begin position="49"/>
        <end position="67"/>
    </location>
</feature>
<evidence type="ECO:0000313" key="2">
    <source>
        <dbReference type="EMBL" id="CUK25095.1"/>
    </source>
</evidence>
<keyword evidence="1" id="KW-1133">Transmembrane helix</keyword>
<gene>
    <name evidence="2" type="ORF">TA5114_00885</name>
</gene>
<evidence type="ECO:0000313" key="3">
    <source>
        <dbReference type="Proteomes" id="UP000051184"/>
    </source>
</evidence>
<name>A0A0P1IT60_9RHOB</name>
<dbReference type="Proteomes" id="UP000051184">
    <property type="component" value="Unassembled WGS sequence"/>
</dbReference>
<accession>A0A0P1IT60</accession>
<sequence length="128" mass="13558">MTGTPENSDRLLKWGLGGALFAALCCFTPLLVVIVAGVGLSALTGWLDYALFPLLFFSLAVVAQALWLRAGKPGPAPKLWATGLAVALSILIILLEFRFAIRITIGVFAATALYAVLLNRAQKKGTLS</sequence>
<dbReference type="Gene3D" id="1.10.287.910">
    <property type="entry name" value="bacterial mercury transporter, merf"/>
    <property type="match status" value="1"/>
</dbReference>
<dbReference type="Pfam" id="PF11431">
    <property type="entry name" value="Transport_MerF"/>
    <property type="match status" value="1"/>
</dbReference>
<dbReference type="InterPro" id="IPR021091">
    <property type="entry name" value="Mercury_ion_transport_MerF"/>
</dbReference>
<organism evidence="2 3">
    <name type="scientific">Cognatishimia activa</name>
    <dbReference type="NCBI Taxonomy" id="1715691"/>
    <lineage>
        <taxon>Bacteria</taxon>
        <taxon>Pseudomonadati</taxon>
        <taxon>Pseudomonadota</taxon>
        <taxon>Alphaproteobacteria</taxon>
        <taxon>Rhodobacterales</taxon>
        <taxon>Paracoccaceae</taxon>
        <taxon>Cognatishimia</taxon>
    </lineage>
</organism>
<evidence type="ECO:0000256" key="1">
    <source>
        <dbReference type="SAM" id="Phobius"/>
    </source>
</evidence>
<feature type="transmembrane region" description="Helical" evidence="1">
    <location>
        <begin position="79"/>
        <end position="95"/>
    </location>
</feature>
<dbReference type="RefSeq" id="WP_072629816.1">
    <property type="nucleotide sequence ID" value="NZ_CYTO01000026.1"/>
</dbReference>
<dbReference type="STRING" id="1715691.TA5113_03294"/>
<protein>
    <submittedName>
        <fullName evidence="2">Membrane transport protein MerF</fullName>
    </submittedName>
</protein>
<dbReference type="OrthoDB" id="574313at2"/>
<keyword evidence="1" id="KW-0812">Transmembrane</keyword>
<keyword evidence="1" id="KW-0472">Membrane</keyword>
<dbReference type="GO" id="GO:0016020">
    <property type="term" value="C:membrane"/>
    <property type="evidence" value="ECO:0007669"/>
    <property type="project" value="InterPro"/>
</dbReference>
<dbReference type="EMBL" id="CYUE01000007">
    <property type="protein sequence ID" value="CUK25095.1"/>
    <property type="molecule type" value="Genomic_DNA"/>
</dbReference>
<dbReference type="NCBIfam" id="NF033565">
    <property type="entry name" value="trans_MerF"/>
    <property type="match status" value="1"/>
</dbReference>
<dbReference type="AlphaFoldDB" id="A0A0P1IT60"/>
<reference evidence="3" key="1">
    <citation type="submission" date="2015-09" db="EMBL/GenBank/DDBJ databases">
        <authorList>
            <person name="Rodrigo-Torres Lidia"/>
            <person name="Arahal R.David."/>
        </authorList>
    </citation>
    <scope>NUCLEOTIDE SEQUENCE [LARGE SCALE GENOMIC DNA]</scope>
    <source>
        <strain evidence="3">CECT 5114</strain>
    </source>
</reference>
<keyword evidence="3" id="KW-1185">Reference proteome</keyword>